<feature type="transmembrane region" description="Helical" evidence="5">
    <location>
        <begin position="121"/>
        <end position="140"/>
    </location>
</feature>
<evidence type="ECO:0000256" key="3">
    <source>
        <dbReference type="ARBA" id="ARBA00022989"/>
    </source>
</evidence>
<reference evidence="6" key="1">
    <citation type="submission" date="2022-11" db="EMBL/GenBank/DDBJ databases">
        <authorList>
            <person name="Kikuchi T."/>
        </authorList>
    </citation>
    <scope>NUCLEOTIDE SEQUENCE</scope>
    <source>
        <strain evidence="6">PS1010</strain>
    </source>
</reference>
<evidence type="ECO:0000313" key="7">
    <source>
        <dbReference type="Proteomes" id="UP001152747"/>
    </source>
</evidence>
<comment type="similarity">
    <text evidence="5">Belongs to the PRA1 family.</text>
</comment>
<evidence type="ECO:0000256" key="5">
    <source>
        <dbReference type="RuleBase" id="RU363107"/>
    </source>
</evidence>
<proteinExistence type="inferred from homology"/>
<feature type="transmembrane region" description="Helical" evidence="5">
    <location>
        <begin position="152"/>
        <end position="168"/>
    </location>
</feature>
<protein>
    <recommendedName>
        <fullName evidence="5">PRA1 family protein</fullName>
    </recommendedName>
</protein>
<dbReference type="EMBL" id="CANHGI010000004">
    <property type="protein sequence ID" value="CAI5447189.1"/>
    <property type="molecule type" value="Genomic_DNA"/>
</dbReference>
<organism evidence="6 7">
    <name type="scientific">Caenorhabditis angaria</name>
    <dbReference type="NCBI Taxonomy" id="860376"/>
    <lineage>
        <taxon>Eukaryota</taxon>
        <taxon>Metazoa</taxon>
        <taxon>Ecdysozoa</taxon>
        <taxon>Nematoda</taxon>
        <taxon>Chromadorea</taxon>
        <taxon>Rhabditida</taxon>
        <taxon>Rhabditina</taxon>
        <taxon>Rhabditomorpha</taxon>
        <taxon>Rhabditoidea</taxon>
        <taxon>Rhabditidae</taxon>
        <taxon>Peloderinae</taxon>
        <taxon>Caenorhabditis</taxon>
    </lineage>
</organism>
<dbReference type="OrthoDB" id="18213at2759"/>
<dbReference type="AlphaFoldDB" id="A0A9P1N0N5"/>
<dbReference type="PANTHER" id="PTHR12859:SF0">
    <property type="entry name" value="PRA1 FAMILY PROTEIN"/>
    <property type="match status" value="1"/>
</dbReference>
<feature type="transmembrane region" description="Helical" evidence="5">
    <location>
        <begin position="174"/>
        <end position="194"/>
    </location>
</feature>
<comment type="subcellular location">
    <subcellularLocation>
        <location evidence="1 5">Membrane</location>
        <topology evidence="1 5">Multi-pass membrane protein</topology>
    </subcellularLocation>
</comment>
<sequence length="230" mass="26377">MIRLRFFVYILRLIGEKRILLHKVIFPSAGRCWEVFISFIMSTSDAPKEQNYQLLQGIEVPPFRNVNEFLLETDRYERPPYQDLKKWNNRIISNLLYFQTNYFTTFIILFIFQSFLSSQDIFVGILATLAVLGAVYFAVATEPQVKKLRTDHPLVTLGGIILVAYGFISVFPSVLVVVFALLFPVFLVLIHASLRLRGIANRAANLTERIGIRTTLMGQILDRTGLSVRV</sequence>
<evidence type="ECO:0000256" key="2">
    <source>
        <dbReference type="ARBA" id="ARBA00022692"/>
    </source>
</evidence>
<comment type="caution">
    <text evidence="6">The sequence shown here is derived from an EMBL/GenBank/DDBJ whole genome shotgun (WGS) entry which is preliminary data.</text>
</comment>
<evidence type="ECO:0000256" key="1">
    <source>
        <dbReference type="ARBA" id="ARBA00004141"/>
    </source>
</evidence>
<evidence type="ECO:0000313" key="6">
    <source>
        <dbReference type="EMBL" id="CAI5447189.1"/>
    </source>
</evidence>
<dbReference type="GO" id="GO:0016020">
    <property type="term" value="C:membrane"/>
    <property type="evidence" value="ECO:0007669"/>
    <property type="project" value="UniProtKB-SubCell"/>
</dbReference>
<accession>A0A9P1N0N5</accession>
<keyword evidence="3 5" id="KW-1133">Transmembrane helix</keyword>
<dbReference type="Proteomes" id="UP001152747">
    <property type="component" value="Unassembled WGS sequence"/>
</dbReference>
<dbReference type="Pfam" id="PF03208">
    <property type="entry name" value="PRA1"/>
    <property type="match status" value="1"/>
</dbReference>
<keyword evidence="7" id="KW-1185">Reference proteome</keyword>
<dbReference type="PANTHER" id="PTHR12859">
    <property type="entry name" value="PRA1 PROTEIN"/>
    <property type="match status" value="1"/>
</dbReference>
<keyword evidence="4 5" id="KW-0472">Membrane</keyword>
<feature type="transmembrane region" description="Helical" evidence="5">
    <location>
        <begin position="95"/>
        <end position="115"/>
    </location>
</feature>
<evidence type="ECO:0000256" key="4">
    <source>
        <dbReference type="ARBA" id="ARBA00023136"/>
    </source>
</evidence>
<gene>
    <name evidence="6" type="ORF">CAMP_LOCUS9826</name>
</gene>
<keyword evidence="2 5" id="KW-0812">Transmembrane</keyword>
<name>A0A9P1N0N5_9PELO</name>
<dbReference type="InterPro" id="IPR004895">
    <property type="entry name" value="Prenylated_rab_accept_PRA1"/>
</dbReference>